<protein>
    <submittedName>
        <fullName evidence="1">Uncharacterized protein</fullName>
    </submittedName>
</protein>
<name>A0A3N4LUL1_9PEZI</name>
<proteinExistence type="predicted"/>
<reference evidence="1 2" key="1">
    <citation type="journal article" date="2018" name="Nat. Ecol. Evol.">
        <title>Pezizomycetes genomes reveal the molecular basis of ectomycorrhizal truffle lifestyle.</title>
        <authorList>
            <person name="Murat C."/>
            <person name="Payen T."/>
            <person name="Noel B."/>
            <person name="Kuo A."/>
            <person name="Morin E."/>
            <person name="Chen J."/>
            <person name="Kohler A."/>
            <person name="Krizsan K."/>
            <person name="Balestrini R."/>
            <person name="Da Silva C."/>
            <person name="Montanini B."/>
            <person name="Hainaut M."/>
            <person name="Levati E."/>
            <person name="Barry K.W."/>
            <person name="Belfiori B."/>
            <person name="Cichocki N."/>
            <person name="Clum A."/>
            <person name="Dockter R.B."/>
            <person name="Fauchery L."/>
            <person name="Guy J."/>
            <person name="Iotti M."/>
            <person name="Le Tacon F."/>
            <person name="Lindquist E.A."/>
            <person name="Lipzen A."/>
            <person name="Malagnac F."/>
            <person name="Mello A."/>
            <person name="Molinier V."/>
            <person name="Miyauchi S."/>
            <person name="Poulain J."/>
            <person name="Riccioni C."/>
            <person name="Rubini A."/>
            <person name="Sitrit Y."/>
            <person name="Splivallo R."/>
            <person name="Traeger S."/>
            <person name="Wang M."/>
            <person name="Zifcakova L."/>
            <person name="Wipf D."/>
            <person name="Zambonelli A."/>
            <person name="Paolocci F."/>
            <person name="Nowrousian M."/>
            <person name="Ottonello S."/>
            <person name="Baldrian P."/>
            <person name="Spatafora J.W."/>
            <person name="Henrissat B."/>
            <person name="Nagy L.G."/>
            <person name="Aury J.M."/>
            <person name="Wincker P."/>
            <person name="Grigoriev I.V."/>
            <person name="Bonfante P."/>
            <person name="Martin F.M."/>
        </authorList>
    </citation>
    <scope>NUCLEOTIDE SEQUENCE [LARGE SCALE GENOMIC DNA]</scope>
    <source>
        <strain evidence="1 2">ATCC MYA-4762</strain>
    </source>
</reference>
<feature type="non-terminal residue" evidence="1">
    <location>
        <position position="1"/>
    </location>
</feature>
<gene>
    <name evidence="1" type="ORF">L211DRAFT_789868</name>
</gene>
<evidence type="ECO:0000313" key="1">
    <source>
        <dbReference type="EMBL" id="RPB21705.1"/>
    </source>
</evidence>
<keyword evidence="2" id="KW-1185">Reference proteome</keyword>
<dbReference type="Proteomes" id="UP000267821">
    <property type="component" value="Unassembled WGS sequence"/>
</dbReference>
<accession>A0A3N4LUL1</accession>
<evidence type="ECO:0000313" key="2">
    <source>
        <dbReference type="Proteomes" id="UP000267821"/>
    </source>
</evidence>
<organism evidence="1 2">
    <name type="scientific">Terfezia boudieri ATCC MYA-4762</name>
    <dbReference type="NCBI Taxonomy" id="1051890"/>
    <lineage>
        <taxon>Eukaryota</taxon>
        <taxon>Fungi</taxon>
        <taxon>Dikarya</taxon>
        <taxon>Ascomycota</taxon>
        <taxon>Pezizomycotina</taxon>
        <taxon>Pezizomycetes</taxon>
        <taxon>Pezizales</taxon>
        <taxon>Pezizaceae</taxon>
        <taxon>Terfezia</taxon>
    </lineage>
</organism>
<dbReference type="AlphaFoldDB" id="A0A3N4LUL1"/>
<dbReference type="InParanoid" id="A0A3N4LUL1"/>
<sequence length="73" mass="8200">DGLISSLYGPEFSPTGDWKLCQESGVEEILRRVFAPNPPMHPIHRCTQSTEGTQSTECTQFTECTERCPISLR</sequence>
<dbReference type="EMBL" id="ML121557">
    <property type="protein sequence ID" value="RPB21705.1"/>
    <property type="molecule type" value="Genomic_DNA"/>
</dbReference>